<evidence type="ECO:0000313" key="2">
    <source>
        <dbReference type="Proteomes" id="UP000324222"/>
    </source>
</evidence>
<organism evidence="1 2">
    <name type="scientific">Portunus trituberculatus</name>
    <name type="common">Swimming crab</name>
    <name type="synonym">Neptunus trituberculatus</name>
    <dbReference type="NCBI Taxonomy" id="210409"/>
    <lineage>
        <taxon>Eukaryota</taxon>
        <taxon>Metazoa</taxon>
        <taxon>Ecdysozoa</taxon>
        <taxon>Arthropoda</taxon>
        <taxon>Crustacea</taxon>
        <taxon>Multicrustacea</taxon>
        <taxon>Malacostraca</taxon>
        <taxon>Eumalacostraca</taxon>
        <taxon>Eucarida</taxon>
        <taxon>Decapoda</taxon>
        <taxon>Pleocyemata</taxon>
        <taxon>Brachyura</taxon>
        <taxon>Eubrachyura</taxon>
        <taxon>Portunoidea</taxon>
        <taxon>Portunidae</taxon>
        <taxon>Portuninae</taxon>
        <taxon>Portunus</taxon>
    </lineage>
</organism>
<keyword evidence="2" id="KW-1185">Reference proteome</keyword>
<accession>A0A5B7KIA5</accession>
<protein>
    <submittedName>
        <fullName evidence="1">Uncharacterized protein</fullName>
    </submittedName>
</protein>
<dbReference type="Proteomes" id="UP000324222">
    <property type="component" value="Unassembled WGS sequence"/>
</dbReference>
<name>A0A5B7KIA5_PORTR</name>
<comment type="caution">
    <text evidence="1">The sequence shown here is derived from an EMBL/GenBank/DDBJ whole genome shotgun (WGS) entry which is preliminary data.</text>
</comment>
<evidence type="ECO:0000313" key="1">
    <source>
        <dbReference type="EMBL" id="MPD06556.1"/>
    </source>
</evidence>
<dbReference type="EMBL" id="VSRR010151853">
    <property type="protein sequence ID" value="MPD06556.1"/>
    <property type="molecule type" value="Genomic_DNA"/>
</dbReference>
<reference evidence="1 2" key="1">
    <citation type="submission" date="2019-05" db="EMBL/GenBank/DDBJ databases">
        <title>Another draft genome of Portunus trituberculatus and its Hox gene families provides insights of decapod evolution.</title>
        <authorList>
            <person name="Jeong J.-H."/>
            <person name="Song I."/>
            <person name="Kim S."/>
            <person name="Choi T."/>
            <person name="Kim D."/>
            <person name="Ryu S."/>
            <person name="Kim W."/>
        </authorList>
    </citation>
    <scope>NUCLEOTIDE SEQUENCE [LARGE SCALE GENOMIC DNA]</scope>
    <source>
        <tissue evidence="1">Muscle</tissue>
    </source>
</reference>
<gene>
    <name evidence="1" type="ORF">E2C01_102372</name>
</gene>
<proteinExistence type="predicted"/>
<dbReference type="AlphaFoldDB" id="A0A5B7KIA5"/>
<sequence>MKRVETHSPAYASCSVRSFGLNDYQYIYPVTRYSVLAGSCRNTEKHPCGLHYSSASLPGHLTLSRSTHHEVIIIVERSG</sequence>